<dbReference type="InterPro" id="IPR029021">
    <property type="entry name" value="Prot-tyrosine_phosphatase-like"/>
</dbReference>
<name>A0A397Q8U6_9HYPH</name>
<dbReference type="OrthoDB" id="437665at2"/>
<dbReference type="AlphaFoldDB" id="A0A397Q8U6"/>
<evidence type="ECO:0008006" key="3">
    <source>
        <dbReference type="Google" id="ProtNLM"/>
    </source>
</evidence>
<dbReference type="SUPFAM" id="SSF52799">
    <property type="entry name" value="(Phosphotyrosine protein) phosphatases II"/>
    <property type="match status" value="1"/>
</dbReference>
<gene>
    <name evidence="1" type="ORF">BXY53_1045</name>
</gene>
<dbReference type="Gene3D" id="3.90.190.10">
    <property type="entry name" value="Protein tyrosine phosphatase superfamily"/>
    <property type="match status" value="1"/>
</dbReference>
<proteinExistence type="predicted"/>
<dbReference type="RefSeq" id="WP_119060798.1">
    <property type="nucleotide sequence ID" value="NZ_QXDF01000001.1"/>
</dbReference>
<evidence type="ECO:0000313" key="1">
    <source>
        <dbReference type="EMBL" id="RIA55957.1"/>
    </source>
</evidence>
<protein>
    <recommendedName>
        <fullName evidence="3">Tyrosine specific protein phosphatases domain-containing protein</fullName>
    </recommendedName>
</protein>
<reference evidence="1 2" key="1">
    <citation type="submission" date="2018-08" db="EMBL/GenBank/DDBJ databases">
        <title>Genomic Encyclopedia of Archaeal and Bacterial Type Strains, Phase II (KMG-II): from individual species to whole genera.</title>
        <authorList>
            <person name="Goeker M."/>
        </authorList>
    </citation>
    <scope>NUCLEOTIDE SEQUENCE [LARGE SCALE GENOMIC DNA]</scope>
    <source>
        <strain evidence="1 2">DSM 5002</strain>
    </source>
</reference>
<comment type="caution">
    <text evidence="1">The sequence shown here is derived from an EMBL/GenBank/DDBJ whole genome shotgun (WGS) entry which is preliminary data.</text>
</comment>
<keyword evidence="2" id="KW-1185">Reference proteome</keyword>
<evidence type="ECO:0000313" key="2">
    <source>
        <dbReference type="Proteomes" id="UP000266273"/>
    </source>
</evidence>
<dbReference type="EMBL" id="QXDF01000001">
    <property type="protein sequence ID" value="RIA55957.1"/>
    <property type="molecule type" value="Genomic_DNA"/>
</dbReference>
<accession>A0A397Q8U6</accession>
<organism evidence="1 2">
    <name type="scientific">Dichotomicrobium thermohalophilum</name>
    <dbReference type="NCBI Taxonomy" id="933063"/>
    <lineage>
        <taxon>Bacteria</taxon>
        <taxon>Pseudomonadati</taxon>
        <taxon>Pseudomonadota</taxon>
        <taxon>Alphaproteobacteria</taxon>
        <taxon>Hyphomicrobiales</taxon>
        <taxon>Hyphomicrobiaceae</taxon>
        <taxon>Dichotomicrobium</taxon>
    </lineage>
</organism>
<sequence length="182" mass="19677">MYTPSPETLYVCPLDAVDEVVARARPGHMISLVNDEVMRDLTTPLGVPRERHLRLTMNDITQPRDGHVAPSPEHVAALVDFMMSWDRGAPVLVNCLAGVSRSTAAAFTIVCALNPETDERRIARLLRESSPTAQPNPRLVGFADEVLGREGRMIAAAEAIAASALMEPARPFALPVRVTASG</sequence>
<dbReference type="Proteomes" id="UP000266273">
    <property type="component" value="Unassembled WGS sequence"/>
</dbReference>